<evidence type="ECO:0000313" key="3">
    <source>
        <dbReference type="Proteomes" id="UP000799777"/>
    </source>
</evidence>
<dbReference type="PANTHER" id="PTHR45527">
    <property type="entry name" value="NONRIBOSOMAL PEPTIDE SYNTHETASE"/>
    <property type="match status" value="1"/>
</dbReference>
<dbReference type="GO" id="GO:0016746">
    <property type="term" value="F:acyltransferase activity"/>
    <property type="evidence" value="ECO:0007669"/>
    <property type="project" value="UniProtKB-KW"/>
</dbReference>
<protein>
    <submittedName>
        <fullName evidence="2">CoA-dependent acyltransferase</fullName>
    </submittedName>
</protein>
<gene>
    <name evidence="2" type="ORF">EK21DRAFT_28600</name>
</gene>
<reference evidence="2" key="1">
    <citation type="journal article" date="2020" name="Stud. Mycol.">
        <title>101 Dothideomycetes genomes: a test case for predicting lifestyles and emergence of pathogens.</title>
        <authorList>
            <person name="Haridas S."/>
            <person name="Albert R."/>
            <person name="Binder M."/>
            <person name="Bloem J."/>
            <person name="Labutti K."/>
            <person name="Salamov A."/>
            <person name="Andreopoulos B."/>
            <person name="Baker S."/>
            <person name="Barry K."/>
            <person name="Bills G."/>
            <person name="Bluhm B."/>
            <person name="Cannon C."/>
            <person name="Castanera R."/>
            <person name="Culley D."/>
            <person name="Daum C."/>
            <person name="Ezra D."/>
            <person name="Gonzalez J."/>
            <person name="Henrissat B."/>
            <person name="Kuo A."/>
            <person name="Liang C."/>
            <person name="Lipzen A."/>
            <person name="Lutzoni F."/>
            <person name="Magnuson J."/>
            <person name="Mondo S."/>
            <person name="Nolan M."/>
            <person name="Ohm R."/>
            <person name="Pangilinan J."/>
            <person name="Park H.-J."/>
            <person name="Ramirez L."/>
            <person name="Alfaro M."/>
            <person name="Sun H."/>
            <person name="Tritt A."/>
            <person name="Yoshinaga Y."/>
            <person name="Zwiers L.-H."/>
            <person name="Turgeon B."/>
            <person name="Goodwin S."/>
            <person name="Spatafora J."/>
            <person name="Crous P."/>
            <person name="Grigoriev I."/>
        </authorList>
    </citation>
    <scope>NUCLEOTIDE SEQUENCE</scope>
    <source>
        <strain evidence="2">CBS 110217</strain>
    </source>
</reference>
<accession>A0A9P4GTY4</accession>
<dbReference type="InterPro" id="IPR023213">
    <property type="entry name" value="CAT-like_dom_sf"/>
</dbReference>
<comment type="caution">
    <text evidence="2">The sequence shown here is derived from an EMBL/GenBank/DDBJ whole genome shotgun (WGS) entry which is preliminary data.</text>
</comment>
<dbReference type="OrthoDB" id="416786at2759"/>
<feature type="non-terminal residue" evidence="2">
    <location>
        <position position="164"/>
    </location>
</feature>
<dbReference type="Gene3D" id="3.30.559.10">
    <property type="entry name" value="Chloramphenicol acetyltransferase-like domain"/>
    <property type="match status" value="1"/>
</dbReference>
<dbReference type="SUPFAM" id="SSF52777">
    <property type="entry name" value="CoA-dependent acyltransferases"/>
    <property type="match status" value="1"/>
</dbReference>
<evidence type="ECO:0000313" key="2">
    <source>
        <dbReference type="EMBL" id="KAF2022888.1"/>
    </source>
</evidence>
<feature type="domain" description="Condensation" evidence="1">
    <location>
        <begin position="2"/>
        <end position="163"/>
    </location>
</feature>
<feature type="non-terminal residue" evidence="2">
    <location>
        <position position="1"/>
    </location>
</feature>
<dbReference type="GO" id="GO:0044550">
    <property type="term" value="P:secondary metabolite biosynthetic process"/>
    <property type="evidence" value="ECO:0007669"/>
    <property type="project" value="TreeGrafter"/>
</dbReference>
<dbReference type="Pfam" id="PF00668">
    <property type="entry name" value="Condensation"/>
    <property type="match status" value="1"/>
</dbReference>
<dbReference type="Proteomes" id="UP000799777">
    <property type="component" value="Unassembled WGS sequence"/>
</dbReference>
<dbReference type="PANTHER" id="PTHR45527:SF1">
    <property type="entry name" value="FATTY ACID SYNTHASE"/>
    <property type="match status" value="1"/>
</dbReference>
<keyword evidence="2" id="KW-0012">Acyltransferase</keyword>
<dbReference type="EMBL" id="ML978414">
    <property type="protein sequence ID" value="KAF2022888.1"/>
    <property type="molecule type" value="Genomic_DNA"/>
</dbReference>
<keyword evidence="3" id="KW-1185">Reference proteome</keyword>
<sequence>ILPATHAQSRFVFANTCKEQAHYDWFVFDGTGQLDAERFRYACSELVAQIECLRTIFKVVRGKLFQIVLRQSTPRVKIMAAVPSIDQALVKLHADALSRPVNIEEPMFEAALIIDKNATKSRVVLRISHALHDATSLPVILGNFASSFNGIQLSIPPTPFREYM</sequence>
<dbReference type="AlphaFoldDB" id="A0A9P4GTY4"/>
<dbReference type="InterPro" id="IPR001242">
    <property type="entry name" value="Condensation_dom"/>
</dbReference>
<name>A0A9P4GTY4_9PLEO</name>
<keyword evidence="2" id="KW-0808">Transferase</keyword>
<evidence type="ECO:0000259" key="1">
    <source>
        <dbReference type="Pfam" id="PF00668"/>
    </source>
</evidence>
<dbReference type="GO" id="GO:0005737">
    <property type="term" value="C:cytoplasm"/>
    <property type="evidence" value="ECO:0007669"/>
    <property type="project" value="TreeGrafter"/>
</dbReference>
<organism evidence="2 3">
    <name type="scientific">Setomelanomma holmii</name>
    <dbReference type="NCBI Taxonomy" id="210430"/>
    <lineage>
        <taxon>Eukaryota</taxon>
        <taxon>Fungi</taxon>
        <taxon>Dikarya</taxon>
        <taxon>Ascomycota</taxon>
        <taxon>Pezizomycotina</taxon>
        <taxon>Dothideomycetes</taxon>
        <taxon>Pleosporomycetidae</taxon>
        <taxon>Pleosporales</taxon>
        <taxon>Pleosporineae</taxon>
        <taxon>Phaeosphaeriaceae</taxon>
        <taxon>Setomelanomma</taxon>
    </lineage>
</organism>
<dbReference type="GO" id="GO:0031177">
    <property type="term" value="F:phosphopantetheine binding"/>
    <property type="evidence" value="ECO:0007669"/>
    <property type="project" value="TreeGrafter"/>
</dbReference>
<proteinExistence type="predicted"/>
<dbReference type="GO" id="GO:0043041">
    <property type="term" value="P:amino acid activation for nonribosomal peptide biosynthetic process"/>
    <property type="evidence" value="ECO:0007669"/>
    <property type="project" value="TreeGrafter"/>
</dbReference>